<keyword evidence="2" id="KW-0472">Membrane</keyword>
<dbReference type="Proteomes" id="UP000019132">
    <property type="component" value="Unassembled WGS sequence"/>
</dbReference>
<dbReference type="AlphaFoldDB" id="K3WJ56"/>
<dbReference type="STRING" id="431595.K3WJ56"/>
<keyword evidence="2" id="KW-0812">Transmembrane</keyword>
<evidence type="ECO:0000313" key="4">
    <source>
        <dbReference type="Proteomes" id="UP000019132"/>
    </source>
</evidence>
<dbReference type="EMBL" id="GL376564">
    <property type="status" value="NOT_ANNOTATED_CDS"/>
    <property type="molecule type" value="Genomic_DNA"/>
</dbReference>
<sequence>MAVEEEASPLFRVGDQVELWRMLLNFTILALVVVAFEKSLHVLEKRAERHVKYHQMITKVYRELMILGLLGLGIKMLKSAGLIVETSAEMVAFVSADMTIFFLAVALILQAITIFLRLRAQNKQMDNLELIGSEDLLTIAVAHKRQLSIQSYARRWWTATKYDEQIRARILRNLFLRTHRLSEIFPFAKYLRQAQDNQITHMIDLELPMWLIVFVVAWGFNATITLLNKSEWFKAENFKETGGSDEEDTVVQAQNHTVIAVAFLFYAWSLLLFHITTMYCLGRFQEKLLQRAGVVSGAKMMEHLAQVAVEESTNLAGEITAEAIKQMEEVLEQEQVRQYKQRYSITKHDTGFNLVAACRKLRAQKRQASEQQRHQETQDCHSVDTSGRLLLPGFSRRVWHFAVKLCWVLNGLYIALFVQTMMYYLPAFVRAIGIVQTVMIPLPLVINLLLQAHILRQFILVSSLSRLHVGTLSDVIADFTEAVKLQSQFIDSIQLCLHERGKVVGDLEALFEARDPLQTGWIDVEEMRQILNAAIGLQMSFFKFNSVMKLLFQLRHLKVDYRKVVTLLALANEHDEHFEQALSHNGHDLMRMTSIAGSAKASFVMMEDHRGPNYYTGASPLLYSHSIASSTAIMQESMYRPSKVTRQLMGTRRRQGLSPHQENGHVSERTLAPPGRLITLRTRCTRYRSQSSN</sequence>
<dbReference type="EnsemblProtists" id="PYU1_T004998">
    <property type="protein sequence ID" value="PYU1_T004998"/>
    <property type="gene ID" value="PYU1_G004987"/>
</dbReference>
<feature type="transmembrane region" description="Helical" evidence="2">
    <location>
        <begin position="207"/>
        <end position="227"/>
    </location>
</feature>
<dbReference type="VEuPathDB" id="FungiDB:PYU1_G004987"/>
<accession>K3WJ56</accession>
<feature type="transmembrane region" description="Helical" evidence="2">
    <location>
        <begin position="258"/>
        <end position="281"/>
    </location>
</feature>
<evidence type="ECO:0000256" key="2">
    <source>
        <dbReference type="SAM" id="Phobius"/>
    </source>
</evidence>
<dbReference type="HOGENOM" id="CLU_017021_0_0_1"/>
<feature type="transmembrane region" description="Helical" evidence="2">
    <location>
        <begin position="431"/>
        <end position="450"/>
    </location>
</feature>
<feature type="transmembrane region" description="Helical" evidence="2">
    <location>
        <begin position="20"/>
        <end position="43"/>
    </location>
</feature>
<name>K3WJ56_GLOUD</name>
<feature type="transmembrane region" description="Helical" evidence="2">
    <location>
        <begin position="90"/>
        <end position="116"/>
    </location>
</feature>
<feature type="transmembrane region" description="Helical" evidence="2">
    <location>
        <begin position="405"/>
        <end position="425"/>
    </location>
</feature>
<reference evidence="4" key="1">
    <citation type="journal article" date="2010" name="Genome Biol.">
        <title>Genome sequence of the necrotrophic plant pathogen Pythium ultimum reveals original pathogenicity mechanisms and effector repertoire.</title>
        <authorList>
            <person name="Levesque C.A."/>
            <person name="Brouwer H."/>
            <person name="Cano L."/>
            <person name="Hamilton J.P."/>
            <person name="Holt C."/>
            <person name="Huitema E."/>
            <person name="Raffaele S."/>
            <person name="Robideau G.P."/>
            <person name="Thines M."/>
            <person name="Win J."/>
            <person name="Zerillo M.M."/>
            <person name="Beakes G.W."/>
            <person name="Boore J.L."/>
            <person name="Busam D."/>
            <person name="Dumas B."/>
            <person name="Ferriera S."/>
            <person name="Fuerstenberg S.I."/>
            <person name="Gachon C.M."/>
            <person name="Gaulin E."/>
            <person name="Govers F."/>
            <person name="Grenville-Briggs L."/>
            <person name="Horner N."/>
            <person name="Hostetler J."/>
            <person name="Jiang R.H."/>
            <person name="Johnson J."/>
            <person name="Krajaejun T."/>
            <person name="Lin H."/>
            <person name="Meijer H.J."/>
            <person name="Moore B."/>
            <person name="Morris P."/>
            <person name="Phuntmart V."/>
            <person name="Puiu D."/>
            <person name="Shetty J."/>
            <person name="Stajich J.E."/>
            <person name="Tripathy S."/>
            <person name="Wawra S."/>
            <person name="van West P."/>
            <person name="Whitty B.R."/>
            <person name="Coutinho P.M."/>
            <person name="Henrissat B."/>
            <person name="Martin F."/>
            <person name="Thomas P.D."/>
            <person name="Tyler B.M."/>
            <person name="De Vries R.P."/>
            <person name="Kamoun S."/>
            <person name="Yandell M."/>
            <person name="Tisserat N."/>
            <person name="Buell C.R."/>
        </authorList>
    </citation>
    <scope>NUCLEOTIDE SEQUENCE</scope>
    <source>
        <strain evidence="4">DAOM:BR144</strain>
    </source>
</reference>
<keyword evidence="2" id="KW-1133">Transmembrane helix</keyword>
<evidence type="ECO:0008006" key="5">
    <source>
        <dbReference type="Google" id="ProtNLM"/>
    </source>
</evidence>
<dbReference type="eggNOG" id="ENOG502RW2N">
    <property type="taxonomic scope" value="Eukaryota"/>
</dbReference>
<reference evidence="3" key="3">
    <citation type="submission" date="2015-02" db="UniProtKB">
        <authorList>
            <consortium name="EnsemblProtists"/>
        </authorList>
    </citation>
    <scope>IDENTIFICATION</scope>
    <source>
        <strain evidence="3">DAOM BR144</strain>
    </source>
</reference>
<reference evidence="4" key="2">
    <citation type="submission" date="2010-04" db="EMBL/GenBank/DDBJ databases">
        <authorList>
            <person name="Buell R."/>
            <person name="Hamilton J."/>
            <person name="Hostetler J."/>
        </authorList>
    </citation>
    <scope>NUCLEOTIDE SEQUENCE [LARGE SCALE GENOMIC DNA]</scope>
    <source>
        <strain evidence="4">DAOM:BR144</strain>
    </source>
</reference>
<feature type="transmembrane region" description="Helical" evidence="2">
    <location>
        <begin position="64"/>
        <end position="84"/>
    </location>
</feature>
<dbReference type="InParanoid" id="K3WJ56"/>
<proteinExistence type="predicted"/>
<feature type="region of interest" description="Disordered" evidence="1">
    <location>
        <begin position="652"/>
        <end position="671"/>
    </location>
</feature>
<evidence type="ECO:0000256" key="1">
    <source>
        <dbReference type="SAM" id="MobiDB-lite"/>
    </source>
</evidence>
<keyword evidence="4" id="KW-1185">Reference proteome</keyword>
<dbReference type="OMA" id="RTIEKND"/>
<protein>
    <recommendedName>
        <fullName evidence="5">EF-hand domain-containing protein</fullName>
    </recommendedName>
</protein>
<organism evidence="3 4">
    <name type="scientific">Globisporangium ultimum (strain ATCC 200006 / CBS 805.95 / DAOM BR144)</name>
    <name type="common">Pythium ultimum</name>
    <dbReference type="NCBI Taxonomy" id="431595"/>
    <lineage>
        <taxon>Eukaryota</taxon>
        <taxon>Sar</taxon>
        <taxon>Stramenopiles</taxon>
        <taxon>Oomycota</taxon>
        <taxon>Peronosporomycetes</taxon>
        <taxon>Pythiales</taxon>
        <taxon>Pythiaceae</taxon>
        <taxon>Globisporangium</taxon>
    </lineage>
</organism>
<evidence type="ECO:0000313" key="3">
    <source>
        <dbReference type="EnsemblProtists" id="PYU1_T004998"/>
    </source>
</evidence>